<organism evidence="2 3">
    <name type="scientific">Gigaspora margarita</name>
    <dbReference type="NCBI Taxonomy" id="4874"/>
    <lineage>
        <taxon>Eukaryota</taxon>
        <taxon>Fungi</taxon>
        <taxon>Fungi incertae sedis</taxon>
        <taxon>Mucoromycota</taxon>
        <taxon>Glomeromycotina</taxon>
        <taxon>Glomeromycetes</taxon>
        <taxon>Diversisporales</taxon>
        <taxon>Gigasporaceae</taxon>
        <taxon>Gigaspora</taxon>
    </lineage>
</organism>
<comment type="caution">
    <text evidence="2">The sequence shown here is derived from an EMBL/GenBank/DDBJ whole genome shotgun (WGS) entry which is preliminary data.</text>
</comment>
<name>A0ABN7VXU5_GIGMA</name>
<proteinExistence type="predicted"/>
<feature type="non-terminal residue" evidence="2">
    <location>
        <position position="455"/>
    </location>
</feature>
<evidence type="ECO:0000313" key="3">
    <source>
        <dbReference type="Proteomes" id="UP000789901"/>
    </source>
</evidence>
<accession>A0ABN7VXU5</accession>
<sequence length="455" mass="52307">MQSKDDELETRVSDSLLRELNSRLVTEIDKLRKEKDSLISKNTELLARIVELEQSAKENEELRNRVAKLEQNQCIDTNTKSLDDETNSNDTSEQIILCNEKSNTSNSDIYQDSVTLTFPAETILFDSQSNLHHLEEKVENEFLDSKHREMIRKEIIQNIKEKKLRDQELLLTPENTIPKISISPNKNVSIPEAEKSLLNKDLNIQDTKLSFSESKSSIISSSNQEQSNISSKIKIPYNQKVEQGLICELFTFINEKSLLNSISDKQILENMLDGDDLTPECQKVIGVKNLHAYMTEPSSSNDIEVSASPEEKGYQVLSEKINNPENRKNSKNNTLNLFPLKKMLSKEKRKEFINKLTMRFIDSPKVDLYCSVDKEGEYQTDTYWVFGSHCPLYRKNHMSLQEPEIPFDKVLEAYPDNSKLIQELKTQSFTLPISWNNALCEAGHFVSKFPNKSII</sequence>
<evidence type="ECO:0000256" key="1">
    <source>
        <dbReference type="SAM" id="Coils"/>
    </source>
</evidence>
<keyword evidence="3" id="KW-1185">Reference proteome</keyword>
<dbReference type="EMBL" id="CAJVQB010025220">
    <property type="protein sequence ID" value="CAG8805849.1"/>
    <property type="molecule type" value="Genomic_DNA"/>
</dbReference>
<dbReference type="Proteomes" id="UP000789901">
    <property type="component" value="Unassembled WGS sequence"/>
</dbReference>
<feature type="coiled-coil region" evidence="1">
    <location>
        <begin position="21"/>
        <end position="72"/>
    </location>
</feature>
<keyword evidence="1" id="KW-0175">Coiled coil</keyword>
<evidence type="ECO:0000313" key="2">
    <source>
        <dbReference type="EMBL" id="CAG8805849.1"/>
    </source>
</evidence>
<gene>
    <name evidence="2" type="ORF">GMARGA_LOCUS24173</name>
</gene>
<reference evidence="2 3" key="1">
    <citation type="submission" date="2021-06" db="EMBL/GenBank/DDBJ databases">
        <authorList>
            <person name="Kallberg Y."/>
            <person name="Tangrot J."/>
            <person name="Rosling A."/>
        </authorList>
    </citation>
    <scope>NUCLEOTIDE SEQUENCE [LARGE SCALE GENOMIC DNA]</scope>
    <source>
        <strain evidence="2 3">120-4 pot B 10/14</strain>
    </source>
</reference>
<protein>
    <submittedName>
        <fullName evidence="2">21492_t:CDS:1</fullName>
    </submittedName>
</protein>